<evidence type="ECO:0000313" key="2">
    <source>
        <dbReference type="EMBL" id="KAK4229446.1"/>
    </source>
</evidence>
<reference evidence="2" key="2">
    <citation type="submission" date="2023-05" db="EMBL/GenBank/DDBJ databases">
        <authorList>
            <consortium name="Lawrence Berkeley National Laboratory"/>
            <person name="Steindorff A."/>
            <person name="Hensen N."/>
            <person name="Bonometti L."/>
            <person name="Westerberg I."/>
            <person name="Brannstrom I.O."/>
            <person name="Guillou S."/>
            <person name="Cros-Aarteil S."/>
            <person name="Calhoun S."/>
            <person name="Haridas S."/>
            <person name="Kuo A."/>
            <person name="Mondo S."/>
            <person name="Pangilinan J."/>
            <person name="Riley R."/>
            <person name="Labutti K."/>
            <person name="Andreopoulos B."/>
            <person name="Lipzen A."/>
            <person name="Chen C."/>
            <person name="Yanf M."/>
            <person name="Daum C."/>
            <person name="Ng V."/>
            <person name="Clum A."/>
            <person name="Ohm R."/>
            <person name="Martin F."/>
            <person name="Silar P."/>
            <person name="Natvig D."/>
            <person name="Lalanne C."/>
            <person name="Gautier V."/>
            <person name="Ament-Velasquez S.L."/>
            <person name="Kruys A."/>
            <person name="Hutchinson M.I."/>
            <person name="Powell A.J."/>
            <person name="Barry K."/>
            <person name="Miller A.N."/>
            <person name="Grigoriev I.V."/>
            <person name="Debuchy R."/>
            <person name="Gladieux P."/>
            <person name="Thoren M.H."/>
            <person name="Johannesson H."/>
        </authorList>
    </citation>
    <scope>NUCLEOTIDE SEQUENCE</scope>
    <source>
        <strain evidence="2">CBS 990.96</strain>
    </source>
</reference>
<proteinExistence type="predicted"/>
<reference evidence="2" key="1">
    <citation type="journal article" date="2023" name="Mol. Phylogenet. Evol.">
        <title>Genome-scale phylogeny and comparative genomics of the fungal order Sordariales.</title>
        <authorList>
            <person name="Hensen N."/>
            <person name="Bonometti L."/>
            <person name="Westerberg I."/>
            <person name="Brannstrom I.O."/>
            <person name="Guillou S."/>
            <person name="Cros-Aarteil S."/>
            <person name="Calhoun S."/>
            <person name="Haridas S."/>
            <person name="Kuo A."/>
            <person name="Mondo S."/>
            <person name="Pangilinan J."/>
            <person name="Riley R."/>
            <person name="LaButti K."/>
            <person name="Andreopoulos B."/>
            <person name="Lipzen A."/>
            <person name="Chen C."/>
            <person name="Yan M."/>
            <person name="Daum C."/>
            <person name="Ng V."/>
            <person name="Clum A."/>
            <person name="Steindorff A."/>
            <person name="Ohm R.A."/>
            <person name="Martin F."/>
            <person name="Silar P."/>
            <person name="Natvig D.O."/>
            <person name="Lalanne C."/>
            <person name="Gautier V."/>
            <person name="Ament-Velasquez S.L."/>
            <person name="Kruys A."/>
            <person name="Hutchinson M.I."/>
            <person name="Powell A.J."/>
            <person name="Barry K."/>
            <person name="Miller A.N."/>
            <person name="Grigoriev I.V."/>
            <person name="Debuchy R."/>
            <person name="Gladieux P."/>
            <person name="Hiltunen Thoren M."/>
            <person name="Johannesson H."/>
        </authorList>
    </citation>
    <scope>NUCLEOTIDE SEQUENCE</scope>
    <source>
        <strain evidence="2">CBS 990.96</strain>
    </source>
</reference>
<evidence type="ECO:0000259" key="1">
    <source>
        <dbReference type="Pfam" id="PF01323"/>
    </source>
</evidence>
<dbReference type="Gene3D" id="3.40.30.10">
    <property type="entry name" value="Glutaredoxin"/>
    <property type="match status" value="1"/>
</dbReference>
<gene>
    <name evidence="2" type="ORF">QBC38DRAFT_386447</name>
</gene>
<accession>A0AAN7BTM0</accession>
<organism evidence="2 3">
    <name type="scientific">Podospora fimiseda</name>
    <dbReference type="NCBI Taxonomy" id="252190"/>
    <lineage>
        <taxon>Eukaryota</taxon>
        <taxon>Fungi</taxon>
        <taxon>Dikarya</taxon>
        <taxon>Ascomycota</taxon>
        <taxon>Pezizomycotina</taxon>
        <taxon>Sordariomycetes</taxon>
        <taxon>Sordariomycetidae</taxon>
        <taxon>Sordariales</taxon>
        <taxon>Podosporaceae</taxon>
        <taxon>Podospora</taxon>
    </lineage>
</organism>
<dbReference type="Pfam" id="PF01323">
    <property type="entry name" value="DSBA"/>
    <property type="match status" value="1"/>
</dbReference>
<dbReference type="GO" id="GO:0016491">
    <property type="term" value="F:oxidoreductase activity"/>
    <property type="evidence" value="ECO:0007669"/>
    <property type="project" value="InterPro"/>
</dbReference>
<comment type="caution">
    <text evidence="2">The sequence shown here is derived from an EMBL/GenBank/DDBJ whole genome shotgun (WGS) entry which is preliminary data.</text>
</comment>
<evidence type="ECO:0000313" key="3">
    <source>
        <dbReference type="Proteomes" id="UP001301958"/>
    </source>
</evidence>
<dbReference type="InterPro" id="IPR001853">
    <property type="entry name" value="DSBA-like_thioredoxin_dom"/>
</dbReference>
<dbReference type="EMBL" id="MU865308">
    <property type="protein sequence ID" value="KAK4229446.1"/>
    <property type="molecule type" value="Genomic_DNA"/>
</dbReference>
<keyword evidence="3" id="KW-1185">Reference proteome</keyword>
<dbReference type="Proteomes" id="UP001301958">
    <property type="component" value="Unassembled WGS sequence"/>
</dbReference>
<dbReference type="PANTHER" id="PTHR13887:SF41">
    <property type="entry name" value="THIOREDOXIN SUPERFAMILY PROTEIN"/>
    <property type="match status" value="1"/>
</dbReference>
<dbReference type="SUPFAM" id="SSF52833">
    <property type="entry name" value="Thioredoxin-like"/>
    <property type="match status" value="1"/>
</dbReference>
<protein>
    <submittedName>
        <fullName evidence="2">Thioredoxin-like protein</fullName>
    </submittedName>
</protein>
<feature type="domain" description="DSBA-like thioredoxin" evidence="1">
    <location>
        <begin position="17"/>
        <end position="213"/>
    </location>
</feature>
<dbReference type="InterPro" id="IPR036249">
    <property type="entry name" value="Thioredoxin-like_sf"/>
</dbReference>
<name>A0AAN7BTM0_9PEZI</name>
<sequence length="249" mass="27428">MTTTTNPLDTSPFTFSIQIISDTVCPWCYIGHKSLQAAISSHLSVYPNTTFDLSWSPFILYPQAPPSAIEKSLLLQKIYSHRSPQILSRLSHLGSLYSIPFSWKGKTGNSINSHRLILLSSSISPSLQSELINTLFKQNFEQGIDISDPAVLAKIGTEFGLFPDQEAGLNWFNDGEENELLERVIKESQESKKRGVKASPSYLINGRWQVGGMQETTIWLGVLENIRKGNNRVEIPVGEGEGGGGGGCK</sequence>
<dbReference type="PANTHER" id="PTHR13887">
    <property type="entry name" value="GLUTATHIONE S-TRANSFERASE KAPPA"/>
    <property type="match status" value="1"/>
</dbReference>
<dbReference type="AlphaFoldDB" id="A0AAN7BTM0"/>